<gene>
    <name evidence="5" type="ORF">Micbo1qcDRAFT_128564</name>
</gene>
<sequence length="328" mass="38321">MEDPLVIPDLFSSIMCIEPAINRNYAGVKKEADAWIEQILKQRKEWTSKNRKANFTFLASLWAADVDEEALKVRVDYNNWVICSTYIFLFDDQFDEGHLSTRHEAAYEEIQATLSLMDDGECTDISSHENPIRFIFQDTWRRFKKVSSFNFIRSKRASTGLQQRWRAAHRHYFDGILAQVRMTEHPELSPRTIDDYMVVRRRTVGASPILPLIEYAHNIQLPTQYFKLEFVQACMNVSFDLTCYGNDVLSYKKDLSTGCEHNLLIFLQRQGFFPQEALKIIEGQLNECYKRWFIAQAEIPIVGREESLEQEKFLHACKMAPLGQLHWG</sequence>
<dbReference type="InterPro" id="IPR008949">
    <property type="entry name" value="Isoprenoid_synthase_dom_sf"/>
</dbReference>
<dbReference type="Gene3D" id="1.10.600.10">
    <property type="entry name" value="Farnesyl Diphosphate Synthase"/>
    <property type="match status" value="1"/>
</dbReference>
<dbReference type="EMBL" id="KQ964296">
    <property type="protein sequence ID" value="KXJ85099.1"/>
    <property type="molecule type" value="Genomic_DNA"/>
</dbReference>
<reference evidence="6" key="1">
    <citation type="submission" date="2016-02" db="EMBL/GenBank/DDBJ databases">
        <title>Draft genome sequence of Microdochium bolleyi, a fungal endophyte of beachgrass.</title>
        <authorList>
            <consortium name="DOE Joint Genome Institute"/>
            <person name="David A.S."/>
            <person name="May G."/>
            <person name="Haridas S."/>
            <person name="Lim J."/>
            <person name="Wang M."/>
            <person name="Labutti K."/>
            <person name="Lipzen A."/>
            <person name="Barry K."/>
            <person name="Grigoriev I.V."/>
        </authorList>
    </citation>
    <scope>NUCLEOTIDE SEQUENCE [LARGE SCALE GENOMIC DNA]</scope>
    <source>
        <strain evidence="6">J235TASD1</strain>
    </source>
</reference>
<evidence type="ECO:0000313" key="6">
    <source>
        <dbReference type="Proteomes" id="UP000070501"/>
    </source>
</evidence>
<keyword evidence="4" id="KW-0456">Lyase</keyword>
<dbReference type="OrthoDB" id="2861623at2759"/>
<dbReference type="AlphaFoldDB" id="A0A136IKF8"/>
<proteinExistence type="inferred from homology"/>
<dbReference type="SUPFAM" id="SSF48576">
    <property type="entry name" value="Terpenoid synthases"/>
    <property type="match status" value="1"/>
</dbReference>
<keyword evidence="4" id="KW-0479">Metal-binding</keyword>
<evidence type="ECO:0000256" key="4">
    <source>
        <dbReference type="RuleBase" id="RU366034"/>
    </source>
</evidence>
<dbReference type="GO" id="GO:0046872">
    <property type="term" value="F:metal ion binding"/>
    <property type="evidence" value="ECO:0007669"/>
    <property type="project" value="UniProtKB-KW"/>
</dbReference>
<dbReference type="PANTHER" id="PTHR35201">
    <property type="entry name" value="TERPENE SYNTHASE"/>
    <property type="match status" value="1"/>
</dbReference>
<dbReference type="GO" id="GO:0008299">
    <property type="term" value="P:isoprenoid biosynthetic process"/>
    <property type="evidence" value="ECO:0007669"/>
    <property type="project" value="UniProtKB-ARBA"/>
</dbReference>
<evidence type="ECO:0000256" key="3">
    <source>
        <dbReference type="ARBA" id="ARBA00022842"/>
    </source>
</evidence>
<evidence type="ECO:0000313" key="5">
    <source>
        <dbReference type="EMBL" id="KXJ85099.1"/>
    </source>
</evidence>
<organism evidence="5 6">
    <name type="scientific">Microdochium bolleyi</name>
    <dbReference type="NCBI Taxonomy" id="196109"/>
    <lineage>
        <taxon>Eukaryota</taxon>
        <taxon>Fungi</taxon>
        <taxon>Dikarya</taxon>
        <taxon>Ascomycota</taxon>
        <taxon>Pezizomycotina</taxon>
        <taxon>Sordariomycetes</taxon>
        <taxon>Xylariomycetidae</taxon>
        <taxon>Xylariales</taxon>
        <taxon>Microdochiaceae</taxon>
        <taxon>Microdochium</taxon>
    </lineage>
</organism>
<dbReference type="PANTHER" id="PTHR35201:SF4">
    <property type="entry name" value="BETA-PINACENE SYNTHASE-RELATED"/>
    <property type="match status" value="1"/>
</dbReference>
<dbReference type="Pfam" id="PF19086">
    <property type="entry name" value="Terpene_syn_C_2"/>
    <property type="match status" value="1"/>
</dbReference>
<accession>A0A136IKF8</accession>
<dbReference type="Proteomes" id="UP000070501">
    <property type="component" value="Unassembled WGS sequence"/>
</dbReference>
<evidence type="ECO:0000256" key="1">
    <source>
        <dbReference type="ARBA" id="ARBA00001946"/>
    </source>
</evidence>
<comment type="cofactor">
    <cofactor evidence="1 4">
        <name>Mg(2+)</name>
        <dbReference type="ChEBI" id="CHEBI:18420"/>
    </cofactor>
</comment>
<dbReference type="STRING" id="196109.A0A136IKF8"/>
<comment type="similarity">
    <text evidence="2 4">Belongs to the terpene synthase family.</text>
</comment>
<name>A0A136IKF8_9PEZI</name>
<dbReference type="EC" id="4.2.3.-" evidence="4"/>
<evidence type="ECO:0000256" key="2">
    <source>
        <dbReference type="ARBA" id="ARBA00006333"/>
    </source>
</evidence>
<dbReference type="GO" id="GO:0010333">
    <property type="term" value="F:terpene synthase activity"/>
    <property type="evidence" value="ECO:0007669"/>
    <property type="project" value="InterPro"/>
</dbReference>
<dbReference type="InterPro" id="IPR034686">
    <property type="entry name" value="Terpene_cyclase-like_2"/>
</dbReference>
<keyword evidence="3 4" id="KW-0460">Magnesium</keyword>
<dbReference type="InParanoid" id="A0A136IKF8"/>
<keyword evidence="6" id="KW-1185">Reference proteome</keyword>
<protein>
    <recommendedName>
        <fullName evidence="4">Terpene synthase</fullName>
        <ecNumber evidence="4">4.2.3.-</ecNumber>
    </recommendedName>
</protein>